<reference evidence="1 2" key="1">
    <citation type="journal article" date="2022" name="Hortic Res">
        <title>A haplotype resolved chromosomal level avocado genome allows analysis of novel avocado genes.</title>
        <authorList>
            <person name="Nath O."/>
            <person name="Fletcher S.J."/>
            <person name="Hayward A."/>
            <person name="Shaw L.M."/>
            <person name="Masouleh A.K."/>
            <person name="Furtado A."/>
            <person name="Henry R.J."/>
            <person name="Mitter N."/>
        </authorList>
    </citation>
    <scope>NUCLEOTIDE SEQUENCE [LARGE SCALE GENOMIC DNA]</scope>
    <source>
        <strain evidence="2">cv. Hass</strain>
    </source>
</reference>
<comment type="caution">
    <text evidence="1">The sequence shown here is derived from an EMBL/GenBank/DDBJ whole genome shotgun (WGS) entry which is preliminary data.</text>
</comment>
<sequence>MGKKKKSNDNKADGDENGPITVILTVDMHCEGCSKKAIGSLKGFQGVEEVKGDIGGKKLTVVGKVDPEKIRDRVQSKTKKKVVLVSPLPKKDKDNGGESKNQKAESKKPDEEKTSKEPAATTVALKVRLHCDGCVQKIRRIISKTKGLELVALDLQKDLITLKGTIDFKVFVTYLQDKIKRKVEIVPPKKEDEGKKDKQGQKKGKEQGNEKKNEEGVSENKMDYWGYGYYDPIEYVHAPQYFSDENPNACSVM</sequence>
<name>A0ACC2MRN9_PERAE</name>
<evidence type="ECO:0000313" key="1">
    <source>
        <dbReference type="EMBL" id="KAJ8648168.1"/>
    </source>
</evidence>
<proteinExistence type="predicted"/>
<accession>A0ACC2MRN9</accession>
<organism evidence="1 2">
    <name type="scientific">Persea americana</name>
    <name type="common">Avocado</name>
    <dbReference type="NCBI Taxonomy" id="3435"/>
    <lineage>
        <taxon>Eukaryota</taxon>
        <taxon>Viridiplantae</taxon>
        <taxon>Streptophyta</taxon>
        <taxon>Embryophyta</taxon>
        <taxon>Tracheophyta</taxon>
        <taxon>Spermatophyta</taxon>
        <taxon>Magnoliopsida</taxon>
        <taxon>Magnoliidae</taxon>
        <taxon>Laurales</taxon>
        <taxon>Lauraceae</taxon>
        <taxon>Persea</taxon>
    </lineage>
</organism>
<dbReference type="EMBL" id="CM056809">
    <property type="protein sequence ID" value="KAJ8648168.1"/>
    <property type="molecule type" value="Genomic_DNA"/>
</dbReference>
<protein>
    <submittedName>
        <fullName evidence="1">Uncharacterized protein</fullName>
    </submittedName>
</protein>
<dbReference type="Proteomes" id="UP001234297">
    <property type="component" value="Chromosome 1"/>
</dbReference>
<evidence type="ECO:0000313" key="2">
    <source>
        <dbReference type="Proteomes" id="UP001234297"/>
    </source>
</evidence>
<gene>
    <name evidence="1" type="ORF">MRB53_001191</name>
</gene>
<keyword evidence="2" id="KW-1185">Reference proteome</keyword>